<sequence length="168" mass="18735">MCLIVGKHNPGWFGAIPESEAAHAKDRPPRTLAGEYGSSLHLHPRGSPLRIINEDGKPGHKQFYFVEADEEHQVWLCWRSGFIPRKHRIQVLTTPRVEEAKDEEERAHIIIKTPDGDMTLEAPKDKELFELWTRKLTELVEDQAALQAGARASEKLEAGGAGKSAAIA</sequence>
<protein>
    <recommendedName>
        <fullName evidence="3">PH domain-containing protein</fullName>
    </recommendedName>
</protein>
<evidence type="ECO:0000313" key="2">
    <source>
        <dbReference type="Proteomes" id="UP000054558"/>
    </source>
</evidence>
<dbReference type="AlphaFoldDB" id="A0A1Y1IFG0"/>
<reference evidence="1 2" key="1">
    <citation type="journal article" date="2014" name="Nat. Commun.">
        <title>Klebsormidium flaccidum genome reveals primary factors for plant terrestrial adaptation.</title>
        <authorList>
            <person name="Hori K."/>
            <person name="Maruyama F."/>
            <person name="Fujisawa T."/>
            <person name="Togashi T."/>
            <person name="Yamamoto N."/>
            <person name="Seo M."/>
            <person name="Sato S."/>
            <person name="Yamada T."/>
            <person name="Mori H."/>
            <person name="Tajima N."/>
            <person name="Moriyama T."/>
            <person name="Ikeuchi M."/>
            <person name="Watanabe M."/>
            <person name="Wada H."/>
            <person name="Kobayashi K."/>
            <person name="Saito M."/>
            <person name="Masuda T."/>
            <person name="Sasaki-Sekimoto Y."/>
            <person name="Mashiguchi K."/>
            <person name="Awai K."/>
            <person name="Shimojima M."/>
            <person name="Masuda S."/>
            <person name="Iwai M."/>
            <person name="Nobusawa T."/>
            <person name="Narise T."/>
            <person name="Kondo S."/>
            <person name="Saito H."/>
            <person name="Sato R."/>
            <person name="Murakawa M."/>
            <person name="Ihara Y."/>
            <person name="Oshima-Yamada Y."/>
            <person name="Ohtaka K."/>
            <person name="Satoh M."/>
            <person name="Sonobe K."/>
            <person name="Ishii M."/>
            <person name="Ohtani R."/>
            <person name="Kanamori-Sato M."/>
            <person name="Honoki R."/>
            <person name="Miyazaki D."/>
            <person name="Mochizuki H."/>
            <person name="Umetsu J."/>
            <person name="Higashi K."/>
            <person name="Shibata D."/>
            <person name="Kamiya Y."/>
            <person name="Sato N."/>
            <person name="Nakamura Y."/>
            <person name="Tabata S."/>
            <person name="Ida S."/>
            <person name="Kurokawa K."/>
            <person name="Ohta H."/>
        </authorList>
    </citation>
    <scope>NUCLEOTIDE SEQUENCE [LARGE SCALE GENOMIC DNA]</scope>
    <source>
        <strain evidence="1 2">NIES-2285</strain>
    </source>
</reference>
<evidence type="ECO:0008006" key="3">
    <source>
        <dbReference type="Google" id="ProtNLM"/>
    </source>
</evidence>
<dbReference type="EMBL" id="DF237264">
    <property type="protein sequence ID" value="GAQ86838.1"/>
    <property type="molecule type" value="Genomic_DNA"/>
</dbReference>
<name>A0A1Y1IFG0_KLENI</name>
<accession>A0A1Y1IFG0</accession>
<dbReference type="Proteomes" id="UP000054558">
    <property type="component" value="Unassembled WGS sequence"/>
</dbReference>
<organism evidence="1 2">
    <name type="scientific">Klebsormidium nitens</name>
    <name type="common">Green alga</name>
    <name type="synonym">Ulothrix nitens</name>
    <dbReference type="NCBI Taxonomy" id="105231"/>
    <lineage>
        <taxon>Eukaryota</taxon>
        <taxon>Viridiplantae</taxon>
        <taxon>Streptophyta</taxon>
        <taxon>Klebsormidiophyceae</taxon>
        <taxon>Klebsormidiales</taxon>
        <taxon>Klebsormidiaceae</taxon>
        <taxon>Klebsormidium</taxon>
    </lineage>
</organism>
<evidence type="ECO:0000313" key="1">
    <source>
        <dbReference type="EMBL" id="GAQ86838.1"/>
    </source>
</evidence>
<gene>
    <name evidence="1" type="ORF">KFL_003150030</name>
</gene>
<keyword evidence="2" id="KW-1185">Reference proteome</keyword>
<proteinExistence type="predicted"/>